<dbReference type="EMBL" id="CP013065">
    <property type="protein sequence ID" value="ALM13232.1"/>
    <property type="molecule type" value="Genomic_DNA"/>
</dbReference>
<proteinExistence type="predicted"/>
<evidence type="ECO:0000313" key="2">
    <source>
        <dbReference type="Proteomes" id="UP000069135"/>
    </source>
</evidence>
<evidence type="ECO:0000313" key="1">
    <source>
        <dbReference type="EMBL" id="ALM13232.1"/>
    </source>
</evidence>
<reference evidence="2" key="1">
    <citation type="submission" date="2015-10" db="EMBL/GenBank/DDBJ databases">
        <title>Analysis of five complete genome sequences for members of the class Peribacteria in the recently recognized Peregrinibacteria bacterial phylum.</title>
        <authorList>
            <person name="Anantharaman K."/>
            <person name="Brown C.T."/>
            <person name="Burstein D."/>
            <person name="Castelle C.J."/>
            <person name="Probst A.J."/>
            <person name="Thomas B.C."/>
            <person name="Williams K.H."/>
            <person name="Banfield J.F."/>
        </authorList>
    </citation>
    <scope>NUCLEOTIDE SEQUENCE [LARGE SCALE GENOMIC DNA]</scope>
</reference>
<sequence length="202" mass="23317">MGVDQPFDASAQFQEMLRRFRALSEVQGRRAVYEFVRDIAYGDIGSRSAFDVLLARKGTCSGKHALLKMFFESLGYRVQNWFAEHDFGSFPIHPWPPELREFQGKTIPDFHDFLKVHIAGQWTTVDAVFDAEIVRLGFPALQWDGQKDMKLPVRALRVFPAEEPVEDHKKALIASLAQEMQTLRKTFLSLLTSWLERERLKS</sequence>
<organism evidence="1 2">
    <name type="scientific">Candidatus Peribacter riflensis</name>
    <dbReference type="NCBI Taxonomy" id="1735162"/>
    <lineage>
        <taxon>Bacteria</taxon>
        <taxon>Candidatus Peregrinibacteriota</taxon>
        <taxon>Candidatus Peribacteria</taxon>
        <taxon>Candidatus Peribacterales</taxon>
        <taxon>Candidatus Peribacteraceae</taxon>
        <taxon>Candidatus Peribacter</taxon>
    </lineage>
</organism>
<gene>
    <name evidence="1" type="ORF">PeribacterD1_0546</name>
</gene>
<dbReference type="STRING" id="1735162.PeribacterB2_0545"/>
<accession>A0A0S1SIC2</accession>
<protein>
    <submittedName>
        <fullName evidence="1">Transglutaminase domain-containing protein</fullName>
    </submittedName>
</protein>
<accession>A0A0S1SNF0</accession>
<dbReference type="AlphaFoldDB" id="A0A0S1SNF0"/>
<dbReference type="Proteomes" id="UP000069135">
    <property type="component" value="Chromosome"/>
</dbReference>
<name>A0A0S1SNF0_9BACT</name>
<dbReference type="KEGG" id="prf:PeribacterA2_0546"/>
<reference evidence="1 2" key="2">
    <citation type="journal article" date="2016" name="PeerJ">
        <title>Analysis of five complete genome sequences for members of the class Peribacteria in the recently recognized Peregrinibacteria bacterial phylum.</title>
        <authorList>
            <person name="Anantharaman K."/>
            <person name="Brown C.T."/>
            <person name="Burstein D."/>
            <person name="Castelle C.J."/>
            <person name="Probst A.J."/>
            <person name="Thomas B.C."/>
            <person name="Williams K.H."/>
            <person name="Banfield J.F."/>
        </authorList>
    </citation>
    <scope>NUCLEOTIDE SEQUENCE [LARGE SCALE GENOMIC DNA]</scope>
    <source>
        <strain evidence="1">RIFOXYD1_FULL_PER-ii_59_16</strain>
    </source>
</reference>
<accession>A0A0S1SEV8</accession>
<accession>A0A0S1SU74</accession>
<accession>A0A0S1SUB1</accession>